<evidence type="ECO:0000313" key="3">
    <source>
        <dbReference type="Proteomes" id="UP000241764"/>
    </source>
</evidence>
<evidence type="ECO:0000256" key="1">
    <source>
        <dbReference type="SAM" id="SignalP"/>
    </source>
</evidence>
<accession>A0A2P7BF83</accession>
<reference evidence="3" key="1">
    <citation type="submission" date="2017-11" db="EMBL/GenBank/DDBJ databases">
        <authorList>
            <person name="Kuznetsova I."/>
            <person name="Sazanova A."/>
            <person name="Chirak E."/>
            <person name="Safronova V."/>
            <person name="Willems A."/>
        </authorList>
    </citation>
    <scope>NUCLEOTIDE SEQUENCE [LARGE SCALE GENOMIC DNA]</scope>
    <source>
        <strain evidence="3">CCBAU 03422</strain>
    </source>
</reference>
<protein>
    <recommendedName>
        <fullName evidence="4">DUF1161 domain-containing protein</fullName>
    </recommendedName>
</protein>
<sequence length="79" mass="8151">MVALCTALFSVGAQAASEKQRSVVACTTALAKKNLKPVSAPTATFNPRGNRVTVEGKATGGASYVCQTHNNMVISIAIK</sequence>
<dbReference type="EMBL" id="PGGM01000003">
    <property type="protein sequence ID" value="PSH65085.1"/>
    <property type="molecule type" value="Genomic_DNA"/>
</dbReference>
<keyword evidence="3" id="KW-1185">Reference proteome</keyword>
<feature type="signal peptide" evidence="1">
    <location>
        <begin position="1"/>
        <end position="15"/>
    </location>
</feature>
<dbReference type="AlphaFoldDB" id="A0A2P7BF83"/>
<gene>
    <name evidence="2" type="ORF">CU103_08615</name>
</gene>
<proteinExistence type="predicted"/>
<feature type="chain" id="PRO_5015203796" description="DUF1161 domain-containing protein" evidence="1">
    <location>
        <begin position="16"/>
        <end position="79"/>
    </location>
</feature>
<comment type="caution">
    <text evidence="2">The sequence shown here is derived from an EMBL/GenBank/DDBJ whole genome shotgun (WGS) entry which is preliminary data.</text>
</comment>
<evidence type="ECO:0000313" key="2">
    <source>
        <dbReference type="EMBL" id="PSH65085.1"/>
    </source>
</evidence>
<dbReference type="Proteomes" id="UP000241764">
    <property type="component" value="Unassembled WGS sequence"/>
</dbReference>
<keyword evidence="1" id="KW-0732">Signal</keyword>
<evidence type="ECO:0008006" key="4">
    <source>
        <dbReference type="Google" id="ProtNLM"/>
    </source>
</evidence>
<name>A0A2P7BF83_9HYPH</name>
<organism evidence="2 3">
    <name type="scientific">Phyllobacterium sophorae</name>
    <dbReference type="NCBI Taxonomy" id="1520277"/>
    <lineage>
        <taxon>Bacteria</taxon>
        <taxon>Pseudomonadati</taxon>
        <taxon>Pseudomonadota</taxon>
        <taxon>Alphaproteobacteria</taxon>
        <taxon>Hyphomicrobiales</taxon>
        <taxon>Phyllobacteriaceae</taxon>
        <taxon>Phyllobacterium</taxon>
    </lineage>
</organism>